<dbReference type="STRING" id="698758.AXY_03580"/>
<accession>K0IVP3</accession>
<dbReference type="NCBIfam" id="NF003339">
    <property type="entry name" value="PRK04351.1"/>
    <property type="match status" value="1"/>
</dbReference>
<protein>
    <recommendedName>
        <fullName evidence="1">SprT-like domain-containing protein</fullName>
    </recommendedName>
</protein>
<dbReference type="Proteomes" id="UP000006294">
    <property type="component" value="Chromosome"/>
</dbReference>
<reference evidence="2 3" key="1">
    <citation type="submission" date="2011-01" db="EMBL/GenBank/DDBJ databases">
        <title>Whole genome sequence of Amphibacillus xylinus NBRC 15112.</title>
        <authorList>
            <person name="Nakazawa H."/>
            <person name="Katano Y."/>
            <person name="Nakamura S."/>
            <person name="Sasagawa M."/>
            <person name="Fukada J."/>
            <person name="Arai T."/>
            <person name="Sasakura N."/>
            <person name="Mochizuki D."/>
            <person name="Hosoyama A."/>
            <person name="Harada K."/>
            <person name="Horikawa H."/>
            <person name="Kato Y."/>
            <person name="Harada T."/>
            <person name="Sasaki K."/>
            <person name="Sekiguchi M."/>
            <person name="Hodoyama M."/>
            <person name="Nishiko R."/>
            <person name="Narita H."/>
            <person name="Hanamaki A."/>
            <person name="Hata C."/>
            <person name="Konno Y."/>
            <person name="Niimura Y."/>
            <person name="Yamazaki S."/>
            <person name="Fujita N."/>
        </authorList>
    </citation>
    <scope>NUCLEOTIDE SEQUENCE [LARGE SCALE GENOMIC DNA]</scope>
    <source>
        <strain evidence="3">ATCC 51415 / DSM 6626 / JCM 7361 / LMG 17667 / NBRC 15112 / Ep01</strain>
    </source>
</reference>
<dbReference type="PATRIC" id="fig|698758.3.peg.361"/>
<keyword evidence="3" id="KW-1185">Reference proteome</keyword>
<evidence type="ECO:0000259" key="1">
    <source>
        <dbReference type="SMART" id="SM00731"/>
    </source>
</evidence>
<gene>
    <name evidence="2" type="ordered locus">AXY_03580</name>
</gene>
<dbReference type="AlphaFoldDB" id="K0IVP3"/>
<evidence type="ECO:0000313" key="2">
    <source>
        <dbReference type="EMBL" id="BAM46490.1"/>
    </source>
</evidence>
<evidence type="ECO:0000313" key="3">
    <source>
        <dbReference type="Proteomes" id="UP000006294"/>
    </source>
</evidence>
<organism evidence="2 3">
    <name type="scientific">Amphibacillus xylanus (strain ATCC 51415 / DSM 6626 / JCM 7361 / LMG 17667 / NBRC 15112 / Ep01)</name>
    <dbReference type="NCBI Taxonomy" id="698758"/>
    <lineage>
        <taxon>Bacteria</taxon>
        <taxon>Bacillati</taxon>
        <taxon>Bacillota</taxon>
        <taxon>Bacilli</taxon>
        <taxon>Bacillales</taxon>
        <taxon>Bacillaceae</taxon>
        <taxon>Amphibacillus</taxon>
    </lineage>
</organism>
<dbReference type="InterPro" id="IPR006640">
    <property type="entry name" value="SprT-like_domain"/>
</dbReference>
<dbReference type="EMBL" id="AP012050">
    <property type="protein sequence ID" value="BAM46490.1"/>
    <property type="molecule type" value="Genomic_DNA"/>
</dbReference>
<dbReference type="eggNOG" id="COG3091">
    <property type="taxonomic scope" value="Bacteria"/>
</dbReference>
<dbReference type="Pfam" id="PF10263">
    <property type="entry name" value="SprT-like"/>
    <property type="match status" value="1"/>
</dbReference>
<proteinExistence type="predicted"/>
<feature type="domain" description="SprT-like" evidence="1">
    <location>
        <begin position="4"/>
        <end position="149"/>
    </location>
</feature>
<dbReference type="OrthoDB" id="9799909at2"/>
<dbReference type="RefSeq" id="WP_015009096.1">
    <property type="nucleotide sequence ID" value="NC_018704.1"/>
</dbReference>
<sequence length="150" mass="17552">MDDNQLQELVAEISIEYFNKPFYDQACFNSRLRTVGGRYLPKQRKIEINRKYLLELGKSELIGIIKHELCHYHLHIEGKPYGHGSAEFKALLANTKSPRYCRPLPSEQQKIVDLHHYECIQCGQLYKRKRKVNINKYSCGVCKGKIKLVQ</sequence>
<dbReference type="KEGG" id="axl:AXY_03580"/>
<dbReference type="HOGENOM" id="CLU_123820_0_0_9"/>
<dbReference type="SMART" id="SM00731">
    <property type="entry name" value="SprT"/>
    <property type="match status" value="1"/>
</dbReference>
<dbReference type="GO" id="GO:0006950">
    <property type="term" value="P:response to stress"/>
    <property type="evidence" value="ECO:0007669"/>
    <property type="project" value="UniProtKB-ARBA"/>
</dbReference>
<name>K0IVP3_AMPXN</name>